<feature type="compositionally biased region" description="Low complexity" evidence="1">
    <location>
        <begin position="562"/>
        <end position="572"/>
    </location>
</feature>
<evidence type="ECO:0000313" key="3">
    <source>
        <dbReference type="EMBL" id="KAK4116690.1"/>
    </source>
</evidence>
<comment type="caution">
    <text evidence="3">The sequence shown here is derived from an EMBL/GenBank/DDBJ whole genome shotgun (WGS) entry which is preliminary data.</text>
</comment>
<feature type="signal peptide" evidence="2">
    <location>
        <begin position="1"/>
        <end position="18"/>
    </location>
</feature>
<gene>
    <name evidence="3" type="ORF">N656DRAFT_745975</name>
</gene>
<name>A0AAN6YWJ3_9PEZI</name>
<evidence type="ECO:0000313" key="4">
    <source>
        <dbReference type="Proteomes" id="UP001302812"/>
    </source>
</evidence>
<dbReference type="GO" id="GO:0016787">
    <property type="term" value="F:hydrolase activity"/>
    <property type="evidence" value="ECO:0007669"/>
    <property type="project" value="UniProtKB-KW"/>
</dbReference>
<keyword evidence="2" id="KW-0732">Signal</keyword>
<dbReference type="EMBL" id="MU853333">
    <property type="protein sequence ID" value="KAK4116690.1"/>
    <property type="molecule type" value="Genomic_DNA"/>
</dbReference>
<dbReference type="AlphaFoldDB" id="A0AAN6YWJ3"/>
<dbReference type="RefSeq" id="XP_064674260.1">
    <property type="nucleotide sequence ID" value="XM_064812919.1"/>
</dbReference>
<feature type="region of interest" description="Disordered" evidence="1">
    <location>
        <begin position="529"/>
        <end position="595"/>
    </location>
</feature>
<reference evidence="3" key="2">
    <citation type="submission" date="2023-05" db="EMBL/GenBank/DDBJ databases">
        <authorList>
            <consortium name="Lawrence Berkeley National Laboratory"/>
            <person name="Steindorff A."/>
            <person name="Hensen N."/>
            <person name="Bonometti L."/>
            <person name="Westerberg I."/>
            <person name="Brannstrom I.O."/>
            <person name="Guillou S."/>
            <person name="Cros-Aarteil S."/>
            <person name="Calhoun S."/>
            <person name="Haridas S."/>
            <person name="Kuo A."/>
            <person name="Mondo S."/>
            <person name="Pangilinan J."/>
            <person name="Riley R."/>
            <person name="Labutti K."/>
            <person name="Andreopoulos B."/>
            <person name="Lipzen A."/>
            <person name="Chen C."/>
            <person name="Yanf M."/>
            <person name="Daum C."/>
            <person name="Ng V."/>
            <person name="Clum A."/>
            <person name="Ohm R."/>
            <person name="Martin F."/>
            <person name="Silar P."/>
            <person name="Natvig D."/>
            <person name="Lalanne C."/>
            <person name="Gautier V."/>
            <person name="Ament-Velasquez S.L."/>
            <person name="Kruys A."/>
            <person name="Hutchinson M.I."/>
            <person name="Powell A.J."/>
            <person name="Barry K."/>
            <person name="Miller A.N."/>
            <person name="Grigoriev I.V."/>
            <person name="Debuchy R."/>
            <person name="Gladieux P."/>
            <person name="Thoren M.H."/>
            <person name="Johannesson H."/>
        </authorList>
    </citation>
    <scope>NUCLEOTIDE SEQUENCE</scope>
    <source>
        <strain evidence="3">CBS 508.74</strain>
    </source>
</reference>
<dbReference type="Gene3D" id="1.50.10.20">
    <property type="match status" value="1"/>
</dbReference>
<reference evidence="3" key="1">
    <citation type="journal article" date="2023" name="Mol. Phylogenet. Evol.">
        <title>Genome-scale phylogeny and comparative genomics of the fungal order Sordariales.</title>
        <authorList>
            <person name="Hensen N."/>
            <person name="Bonometti L."/>
            <person name="Westerberg I."/>
            <person name="Brannstrom I.O."/>
            <person name="Guillou S."/>
            <person name="Cros-Aarteil S."/>
            <person name="Calhoun S."/>
            <person name="Haridas S."/>
            <person name="Kuo A."/>
            <person name="Mondo S."/>
            <person name="Pangilinan J."/>
            <person name="Riley R."/>
            <person name="LaButti K."/>
            <person name="Andreopoulos B."/>
            <person name="Lipzen A."/>
            <person name="Chen C."/>
            <person name="Yan M."/>
            <person name="Daum C."/>
            <person name="Ng V."/>
            <person name="Clum A."/>
            <person name="Steindorff A."/>
            <person name="Ohm R.A."/>
            <person name="Martin F."/>
            <person name="Silar P."/>
            <person name="Natvig D.O."/>
            <person name="Lalanne C."/>
            <person name="Gautier V."/>
            <person name="Ament-Velasquez S.L."/>
            <person name="Kruys A."/>
            <person name="Hutchinson M.I."/>
            <person name="Powell A.J."/>
            <person name="Barry K."/>
            <person name="Miller A.N."/>
            <person name="Grigoriev I.V."/>
            <person name="Debuchy R."/>
            <person name="Gladieux P."/>
            <person name="Hiltunen Thoren M."/>
            <person name="Johannesson H."/>
        </authorList>
    </citation>
    <scope>NUCLEOTIDE SEQUENCE</scope>
    <source>
        <strain evidence="3">CBS 508.74</strain>
    </source>
</reference>
<organism evidence="3 4">
    <name type="scientific">Canariomyces notabilis</name>
    <dbReference type="NCBI Taxonomy" id="2074819"/>
    <lineage>
        <taxon>Eukaryota</taxon>
        <taxon>Fungi</taxon>
        <taxon>Dikarya</taxon>
        <taxon>Ascomycota</taxon>
        <taxon>Pezizomycotina</taxon>
        <taxon>Sordariomycetes</taxon>
        <taxon>Sordariomycetidae</taxon>
        <taxon>Sordariales</taxon>
        <taxon>Chaetomiaceae</taxon>
        <taxon>Canariomyces</taxon>
    </lineage>
</organism>
<proteinExistence type="predicted"/>
<dbReference type="InterPro" id="IPR053169">
    <property type="entry name" value="MUG_Protein"/>
</dbReference>
<protein>
    <submittedName>
        <fullName evidence="3">Glycoside hydrolase family 76 protein</fullName>
    </submittedName>
</protein>
<sequence>MFIRWSAVLTLAVAVCVASPRSLLEGQAKHQGRGDAEGRQSLPDFQVFDDMLKALRDMQDIYFQRWVGTWPQGIDWTRAVMGTYVAAALRTISDQLEQGSPQSEPFASAIKYGDPISGYFTDLIAYYFGQDAFAIRNQAHDDMLWVVLGWLEAIQFIDGHNSLIGMGPVELFQDESWYGNRWVPAFAHRARIFWELAAKGWDTTLCGGGMIWNPRLHPYKNAITNQLFISASISMFLHFPGDPNPSPFDATPDPDTPYRHTRVGWRPHDPIFKISALKAHEWIVSSNMTNSQGLYADGFHISGYPGGNNTKCDDRDEMVYTYNQGVLLSGLRGLFQATGREAYLREGHTLIQNVIRATGYDLKRNKPIDDIRNLLPGQIPPWRGLGRAGVLEDACDISGMCSQDAQTFKGIWMHHFTAFCSPALLDHVPPVSFKLSEDAMNNLRARHARNCVRYVGWLRHNAAAALGTRDMKGRFGMWWTPGLPELRGLASGNMQLTEEALPPANGQDGIIDYRNFGVPQDKVWVGHLEEEHDNPVMNDDDDYDDDETRQRPLRGRQPRTGAAASSAAATAANKNPEGCEVDGSDPNCRGRGRTVETQGGGLAVLRALWEVSKQVS</sequence>
<accession>A0AAN6YWJ3</accession>
<dbReference type="InterPro" id="IPR008928">
    <property type="entry name" value="6-hairpin_glycosidase_sf"/>
</dbReference>
<dbReference type="SUPFAM" id="SSF48208">
    <property type="entry name" value="Six-hairpin glycosidases"/>
    <property type="match status" value="1"/>
</dbReference>
<dbReference type="InterPro" id="IPR005198">
    <property type="entry name" value="Glyco_hydro_76"/>
</dbReference>
<keyword evidence="3" id="KW-0378">Hydrolase</keyword>
<dbReference type="GeneID" id="89937044"/>
<dbReference type="Pfam" id="PF03663">
    <property type="entry name" value="Glyco_hydro_76"/>
    <property type="match status" value="1"/>
</dbReference>
<keyword evidence="4" id="KW-1185">Reference proteome</keyword>
<dbReference type="GO" id="GO:0005975">
    <property type="term" value="P:carbohydrate metabolic process"/>
    <property type="evidence" value="ECO:0007669"/>
    <property type="project" value="InterPro"/>
</dbReference>
<dbReference type="PANTHER" id="PTHR47791:SF2">
    <property type="entry name" value="ENDO MANNANASE, GH76 FAMILY (EUROFUNG)"/>
    <property type="match status" value="1"/>
</dbReference>
<feature type="chain" id="PRO_5042900390" evidence="2">
    <location>
        <begin position="19"/>
        <end position="616"/>
    </location>
</feature>
<dbReference type="PANTHER" id="PTHR47791">
    <property type="entry name" value="MEIOTICALLY UP-REGULATED GENE 191 PROTEIN"/>
    <property type="match status" value="1"/>
</dbReference>
<evidence type="ECO:0000256" key="1">
    <source>
        <dbReference type="SAM" id="MobiDB-lite"/>
    </source>
</evidence>
<dbReference type="Proteomes" id="UP001302812">
    <property type="component" value="Unassembled WGS sequence"/>
</dbReference>
<feature type="compositionally biased region" description="Acidic residues" evidence="1">
    <location>
        <begin position="538"/>
        <end position="547"/>
    </location>
</feature>
<evidence type="ECO:0000256" key="2">
    <source>
        <dbReference type="SAM" id="SignalP"/>
    </source>
</evidence>